<protein>
    <submittedName>
        <fullName evidence="1">Structural contituent of cuticle</fullName>
    </submittedName>
</protein>
<gene>
    <name evidence="1" type="ORF">MML48_5g00013256</name>
</gene>
<comment type="caution">
    <text evidence="1">The sequence shown here is derived from an EMBL/GenBank/DDBJ whole genome shotgun (WGS) entry which is preliminary data.</text>
</comment>
<accession>A0ACB9T4M0</accession>
<dbReference type="EMBL" id="CM043019">
    <property type="protein sequence ID" value="KAI4461732.1"/>
    <property type="molecule type" value="Genomic_DNA"/>
</dbReference>
<evidence type="ECO:0000313" key="2">
    <source>
        <dbReference type="Proteomes" id="UP001056778"/>
    </source>
</evidence>
<evidence type="ECO:0000313" key="1">
    <source>
        <dbReference type="EMBL" id="KAI4461732.1"/>
    </source>
</evidence>
<name>A0ACB9T4M0_HOLOL</name>
<dbReference type="Proteomes" id="UP001056778">
    <property type="component" value="Chromosome 5"/>
</dbReference>
<sequence length="318" mass="33135">MYTLFKLQVFVACAVATVSAEYQQPYYGPQHVPVIQNGVPVEPPEVQKARSAHLAAFGGAPQYPAAPANQYNAPPAYNQGPYNAPSQPIRQTPPAYQTSHVVPAIGNNGVPLDTPEVNAAKANHFAAYSQQHAALGQALTQSQPAGHGGYGGHGHYRRKRSVYGGYAAYPHAYPQHVPQIGPNGVPLDTPEVQHAKAAHFAAVAEASSRAGAAGGAYDDGSYHGGYDDGSYDGRYDGAYDGRYDGAYDGRYDGGYGHGGGQWTGPIHIPVIDGNGVPVEPPAVQHARAAHLAAVGDAAARSGAGHVGYGHAAPWGAHY</sequence>
<keyword evidence="2" id="KW-1185">Reference proteome</keyword>
<proteinExistence type="predicted"/>
<reference evidence="1" key="1">
    <citation type="submission" date="2022-04" db="EMBL/GenBank/DDBJ databases">
        <title>Chromosome-scale genome assembly of Holotrichia oblita Faldermann.</title>
        <authorList>
            <person name="Rongchong L."/>
        </authorList>
    </citation>
    <scope>NUCLEOTIDE SEQUENCE</scope>
    <source>
        <strain evidence="1">81SQS9</strain>
    </source>
</reference>
<organism evidence="1 2">
    <name type="scientific">Holotrichia oblita</name>
    <name type="common">Chafer beetle</name>
    <dbReference type="NCBI Taxonomy" id="644536"/>
    <lineage>
        <taxon>Eukaryota</taxon>
        <taxon>Metazoa</taxon>
        <taxon>Ecdysozoa</taxon>
        <taxon>Arthropoda</taxon>
        <taxon>Hexapoda</taxon>
        <taxon>Insecta</taxon>
        <taxon>Pterygota</taxon>
        <taxon>Neoptera</taxon>
        <taxon>Endopterygota</taxon>
        <taxon>Coleoptera</taxon>
        <taxon>Polyphaga</taxon>
        <taxon>Scarabaeiformia</taxon>
        <taxon>Scarabaeidae</taxon>
        <taxon>Melolonthinae</taxon>
        <taxon>Holotrichia</taxon>
    </lineage>
</organism>